<dbReference type="AlphaFoldDB" id="A0A6M1RJI8"/>
<dbReference type="CDD" id="cd03424">
    <property type="entry name" value="NUDIX_ADPRase_Nudt5_UGPPase_Nudt14"/>
    <property type="match status" value="1"/>
</dbReference>
<evidence type="ECO:0000256" key="1">
    <source>
        <dbReference type="ARBA" id="ARBA00022801"/>
    </source>
</evidence>
<gene>
    <name evidence="4" type="ORF">G4L39_00020</name>
</gene>
<name>A0A6M1RJI8_9BACT</name>
<accession>A0A6M1RJI8</accession>
<dbReference type="EMBL" id="JAAKYA010000003">
    <property type="protein sequence ID" value="NGO37793.1"/>
    <property type="molecule type" value="Genomic_DNA"/>
</dbReference>
<dbReference type="GO" id="GO:0019693">
    <property type="term" value="P:ribose phosphate metabolic process"/>
    <property type="evidence" value="ECO:0007669"/>
    <property type="project" value="TreeGrafter"/>
</dbReference>
<dbReference type="SUPFAM" id="SSF55811">
    <property type="entry name" value="Nudix"/>
    <property type="match status" value="1"/>
</dbReference>
<evidence type="ECO:0000256" key="2">
    <source>
        <dbReference type="SAM" id="MobiDB-lite"/>
    </source>
</evidence>
<dbReference type="PROSITE" id="PS51462">
    <property type="entry name" value="NUDIX"/>
    <property type="match status" value="1"/>
</dbReference>
<feature type="region of interest" description="Disordered" evidence="2">
    <location>
        <begin position="187"/>
        <end position="213"/>
    </location>
</feature>
<dbReference type="GO" id="GO:0006753">
    <property type="term" value="P:nucleoside phosphate metabolic process"/>
    <property type="evidence" value="ECO:0007669"/>
    <property type="project" value="TreeGrafter"/>
</dbReference>
<dbReference type="GO" id="GO:0016787">
    <property type="term" value="F:hydrolase activity"/>
    <property type="evidence" value="ECO:0007669"/>
    <property type="project" value="UniProtKB-KW"/>
</dbReference>
<dbReference type="InterPro" id="IPR000086">
    <property type="entry name" value="NUDIX_hydrolase_dom"/>
</dbReference>
<dbReference type="Gene3D" id="3.90.79.10">
    <property type="entry name" value="Nucleoside Triphosphate Pyrophosphohydrolase"/>
    <property type="match status" value="1"/>
</dbReference>
<proteinExistence type="predicted"/>
<reference evidence="4 5" key="1">
    <citation type="submission" date="2020-02" db="EMBL/GenBank/DDBJ databases">
        <title>Draft genome sequence of Limisphaera ngatamarikiensis NGM72.4T, a thermophilic Verrucomicrobia grouped in subdivision 3.</title>
        <authorList>
            <person name="Carere C.R."/>
            <person name="Steen J."/>
            <person name="Hugenholtz P."/>
            <person name="Stott M.B."/>
        </authorList>
    </citation>
    <scope>NUCLEOTIDE SEQUENCE [LARGE SCALE GENOMIC DNA]</scope>
    <source>
        <strain evidence="4 5">NGM72.4</strain>
    </source>
</reference>
<dbReference type="PANTHER" id="PTHR11839:SF1">
    <property type="entry name" value="ADP-SUGAR PYROPHOSPHATASE"/>
    <property type="match status" value="1"/>
</dbReference>
<sequence>MIRPWTRLQSIPLGDFKVFRLRKDLKRSPRTGRTHEFYVMDSVDWVNVVALTPDRQVVLVEQYRHGTDSVELEIPGGLMDPGETDPVQTAVRELREETGYTGVRARLIGEVLPNPAIQSNRTYTVLVEDCRCTHPVQFDQGEDIVTRLMPMDELPRLVASGRIRHCVVVAALYHFDLWQRGLKPTAADPVRSDAQGPDRCTPTSSSEGGFGEG</sequence>
<keyword evidence="5" id="KW-1185">Reference proteome</keyword>
<dbReference type="InterPro" id="IPR015797">
    <property type="entry name" value="NUDIX_hydrolase-like_dom_sf"/>
</dbReference>
<comment type="caution">
    <text evidence="4">The sequence shown here is derived from an EMBL/GenBank/DDBJ whole genome shotgun (WGS) entry which is preliminary data.</text>
</comment>
<evidence type="ECO:0000313" key="5">
    <source>
        <dbReference type="Proteomes" id="UP000477311"/>
    </source>
</evidence>
<dbReference type="PANTHER" id="PTHR11839">
    <property type="entry name" value="UDP/ADP-SUGAR PYROPHOSPHATASE"/>
    <property type="match status" value="1"/>
</dbReference>
<evidence type="ECO:0000259" key="3">
    <source>
        <dbReference type="PROSITE" id="PS51462"/>
    </source>
</evidence>
<dbReference type="RefSeq" id="WP_165104976.1">
    <property type="nucleotide sequence ID" value="NZ_JAAKYA010000003.1"/>
</dbReference>
<dbReference type="Proteomes" id="UP000477311">
    <property type="component" value="Unassembled WGS sequence"/>
</dbReference>
<feature type="domain" description="Nudix hydrolase" evidence="3">
    <location>
        <begin position="41"/>
        <end position="171"/>
    </location>
</feature>
<protein>
    <submittedName>
        <fullName evidence="4">NUDIX hydrolase</fullName>
    </submittedName>
</protein>
<keyword evidence="1 4" id="KW-0378">Hydrolase</keyword>
<organism evidence="4 5">
    <name type="scientific">Limisphaera ngatamarikiensis</name>
    <dbReference type="NCBI Taxonomy" id="1324935"/>
    <lineage>
        <taxon>Bacteria</taxon>
        <taxon>Pseudomonadati</taxon>
        <taxon>Verrucomicrobiota</taxon>
        <taxon>Verrucomicrobiia</taxon>
        <taxon>Limisphaerales</taxon>
        <taxon>Limisphaeraceae</taxon>
        <taxon>Limisphaera</taxon>
    </lineage>
</organism>
<dbReference type="Pfam" id="PF00293">
    <property type="entry name" value="NUDIX"/>
    <property type="match status" value="1"/>
</dbReference>
<evidence type="ECO:0000313" key="4">
    <source>
        <dbReference type="EMBL" id="NGO37793.1"/>
    </source>
</evidence>